<keyword evidence="1" id="KW-0812">Transmembrane</keyword>
<feature type="transmembrane region" description="Helical" evidence="1">
    <location>
        <begin position="62"/>
        <end position="80"/>
    </location>
</feature>
<dbReference type="PANTHER" id="PTHR37938:SF1">
    <property type="entry name" value="BLL0215 PROTEIN"/>
    <property type="match status" value="1"/>
</dbReference>
<organism evidence="3 4">
    <name type="scientific">Gordonia crocea</name>
    <dbReference type="NCBI Taxonomy" id="589162"/>
    <lineage>
        <taxon>Bacteria</taxon>
        <taxon>Bacillati</taxon>
        <taxon>Actinomycetota</taxon>
        <taxon>Actinomycetes</taxon>
        <taxon>Mycobacteriales</taxon>
        <taxon>Gordoniaceae</taxon>
        <taxon>Gordonia</taxon>
    </lineage>
</organism>
<feature type="transmembrane region" description="Helical" evidence="1">
    <location>
        <begin position="28"/>
        <end position="50"/>
    </location>
</feature>
<dbReference type="Proteomes" id="UP000444980">
    <property type="component" value="Unassembled WGS sequence"/>
</dbReference>
<accession>A0A7I9UX49</accession>
<gene>
    <name evidence="3" type="ORF">nbrc107697_14090</name>
</gene>
<dbReference type="InterPro" id="IPR005182">
    <property type="entry name" value="YdbS-like_PH"/>
</dbReference>
<dbReference type="AlphaFoldDB" id="A0A7I9UX49"/>
<dbReference type="Pfam" id="PF03703">
    <property type="entry name" value="bPH_2"/>
    <property type="match status" value="1"/>
</dbReference>
<evidence type="ECO:0000256" key="1">
    <source>
        <dbReference type="SAM" id="Phobius"/>
    </source>
</evidence>
<dbReference type="OrthoDB" id="4350422at2"/>
<sequence>MLIGMGYRAHNLAPGETVVLHRHPHWKLLIGPFLLFAVVSLLAGVLIGIVSGSTLTGAGRSAAFIAIAVFWALAFFWCFVRPLVSWATTHFVVTDRRVIYRNGVVTRSGIDIPLSRINTVEFRHGLLDRMLRTGNLVIESASDDPLTFHNIPDVERVHALLYEEVLDEHDEAPTS</sequence>
<proteinExistence type="predicted"/>
<evidence type="ECO:0000313" key="4">
    <source>
        <dbReference type="Proteomes" id="UP000444980"/>
    </source>
</evidence>
<reference evidence="4" key="1">
    <citation type="submission" date="2019-06" db="EMBL/GenBank/DDBJ databases">
        <title>Gordonia isolated from sludge of a wastewater treatment plant.</title>
        <authorList>
            <person name="Tamura T."/>
            <person name="Aoyama K."/>
            <person name="Kang Y."/>
            <person name="Saito S."/>
            <person name="Akiyama N."/>
            <person name="Yazawa K."/>
            <person name="Gonoi T."/>
            <person name="Mikami Y."/>
        </authorList>
    </citation>
    <scope>NUCLEOTIDE SEQUENCE [LARGE SCALE GENOMIC DNA]</scope>
    <source>
        <strain evidence="4">NBRC 107697</strain>
    </source>
</reference>
<dbReference type="PANTHER" id="PTHR37938">
    <property type="entry name" value="BLL0215 PROTEIN"/>
    <property type="match status" value="1"/>
</dbReference>
<evidence type="ECO:0000313" key="3">
    <source>
        <dbReference type="EMBL" id="GED97370.1"/>
    </source>
</evidence>
<dbReference type="RefSeq" id="WP_161926704.1">
    <property type="nucleotide sequence ID" value="NZ_BJOU01000001.1"/>
</dbReference>
<name>A0A7I9UX49_9ACTN</name>
<protein>
    <recommendedName>
        <fullName evidence="2">YdbS-like PH domain-containing protein</fullName>
    </recommendedName>
</protein>
<evidence type="ECO:0000259" key="2">
    <source>
        <dbReference type="Pfam" id="PF03703"/>
    </source>
</evidence>
<comment type="caution">
    <text evidence="3">The sequence shown here is derived from an EMBL/GenBank/DDBJ whole genome shotgun (WGS) entry which is preliminary data.</text>
</comment>
<keyword evidence="1" id="KW-1133">Transmembrane helix</keyword>
<feature type="domain" description="YdbS-like PH" evidence="2">
    <location>
        <begin position="86"/>
        <end position="159"/>
    </location>
</feature>
<dbReference type="EMBL" id="BJOU01000001">
    <property type="protein sequence ID" value="GED97370.1"/>
    <property type="molecule type" value="Genomic_DNA"/>
</dbReference>
<keyword evidence="4" id="KW-1185">Reference proteome</keyword>
<keyword evidence="1" id="KW-0472">Membrane</keyword>